<sequence>MGECYVVFVGKTPSIYSSWAAAAPQVVGFRHAIHQRFPTMEEGVRAWMEFFHVGDCASGSASTAVEEKPASEAPIGGKRWTGKTVVRGKALEERRGCESKCGALAAAPGAVPLSAAKASTQYEGGGPDKDGSTITSIMAALEAVEGRVSQLEVDKWELLMQMAHVMEQMAELLTKDVKK</sequence>
<reference evidence="2 3" key="1">
    <citation type="journal article" date="2023" name="Plants (Basel)">
        <title>Bridging the Gap: Combining Genomics and Transcriptomics Approaches to Understand Stylosanthes scabra, an Orphan Legume from the Brazilian Caatinga.</title>
        <authorList>
            <person name="Ferreira-Neto J.R.C."/>
            <person name="da Silva M.D."/>
            <person name="Binneck E."/>
            <person name="de Melo N.F."/>
            <person name="da Silva R.H."/>
            <person name="de Melo A.L.T.M."/>
            <person name="Pandolfi V."/>
            <person name="Bustamante F.O."/>
            <person name="Brasileiro-Vidal A.C."/>
            <person name="Benko-Iseppon A.M."/>
        </authorList>
    </citation>
    <scope>NUCLEOTIDE SEQUENCE [LARGE SCALE GENOMIC DNA]</scope>
    <source>
        <tissue evidence="2">Leaves</tissue>
    </source>
</reference>
<evidence type="ECO:0000313" key="3">
    <source>
        <dbReference type="Proteomes" id="UP001341840"/>
    </source>
</evidence>
<dbReference type="SUPFAM" id="SSF55658">
    <property type="entry name" value="L9 N-domain-like"/>
    <property type="match status" value="1"/>
</dbReference>
<dbReference type="Gene3D" id="3.40.970.10">
    <property type="entry name" value="Ribonuclease H1, N-terminal domain"/>
    <property type="match status" value="1"/>
</dbReference>
<evidence type="ECO:0000259" key="1">
    <source>
        <dbReference type="Pfam" id="PF01693"/>
    </source>
</evidence>
<protein>
    <recommendedName>
        <fullName evidence="1">Ribonuclease H1 N-terminal domain-containing protein</fullName>
    </recommendedName>
</protein>
<dbReference type="EMBL" id="JASCZI010123821">
    <property type="protein sequence ID" value="MED6165641.1"/>
    <property type="molecule type" value="Genomic_DNA"/>
</dbReference>
<name>A0ABU6V005_9FABA</name>
<dbReference type="InterPro" id="IPR009027">
    <property type="entry name" value="Ribosomal_bL9/RNase_H1_N"/>
</dbReference>
<dbReference type="InterPro" id="IPR011320">
    <property type="entry name" value="RNase_H1_N"/>
</dbReference>
<organism evidence="2 3">
    <name type="scientific">Stylosanthes scabra</name>
    <dbReference type="NCBI Taxonomy" id="79078"/>
    <lineage>
        <taxon>Eukaryota</taxon>
        <taxon>Viridiplantae</taxon>
        <taxon>Streptophyta</taxon>
        <taxon>Embryophyta</taxon>
        <taxon>Tracheophyta</taxon>
        <taxon>Spermatophyta</taxon>
        <taxon>Magnoliopsida</taxon>
        <taxon>eudicotyledons</taxon>
        <taxon>Gunneridae</taxon>
        <taxon>Pentapetalae</taxon>
        <taxon>rosids</taxon>
        <taxon>fabids</taxon>
        <taxon>Fabales</taxon>
        <taxon>Fabaceae</taxon>
        <taxon>Papilionoideae</taxon>
        <taxon>50 kb inversion clade</taxon>
        <taxon>dalbergioids sensu lato</taxon>
        <taxon>Dalbergieae</taxon>
        <taxon>Pterocarpus clade</taxon>
        <taxon>Stylosanthes</taxon>
    </lineage>
</organism>
<dbReference type="Proteomes" id="UP001341840">
    <property type="component" value="Unassembled WGS sequence"/>
</dbReference>
<keyword evidence="3" id="KW-1185">Reference proteome</keyword>
<dbReference type="InterPro" id="IPR037056">
    <property type="entry name" value="RNase_H1_N_sf"/>
</dbReference>
<gene>
    <name evidence="2" type="ORF">PIB30_101576</name>
</gene>
<comment type="caution">
    <text evidence="2">The sequence shown here is derived from an EMBL/GenBank/DDBJ whole genome shotgun (WGS) entry which is preliminary data.</text>
</comment>
<evidence type="ECO:0000313" key="2">
    <source>
        <dbReference type="EMBL" id="MED6165641.1"/>
    </source>
</evidence>
<dbReference type="Pfam" id="PF01693">
    <property type="entry name" value="Cauli_VI"/>
    <property type="match status" value="1"/>
</dbReference>
<feature type="domain" description="Ribonuclease H1 N-terminal" evidence="1">
    <location>
        <begin position="5"/>
        <end position="42"/>
    </location>
</feature>
<accession>A0ABU6V005</accession>
<proteinExistence type="predicted"/>